<feature type="region of interest" description="Disordered" evidence="7">
    <location>
        <begin position="179"/>
        <end position="228"/>
    </location>
</feature>
<sequence>MATKTMEWRPGPTVCRCCLAEGCYKDISTEYFWMGKREVYAEMLSETFSVSIAYSTAGGPNSNSRLICEPCISRLRDASEFKRQVQECEKTFMQHLDPGSSSALGCDGNMVNIEPEDVKVEAVKVESRLSDDEFDDRVDFGDDDDDDLDDEPLTKFATKVPKKESVDILDLLDNSKAAEKRKSSTKIKATPAKKTKKEAPKPTSSKPKPEKKKKGRKSEEIEIKTEVESDTENNTAAILATARDMGNERRAAFRNNISVIMESCTAYPFKYRKGTYLCFFCKSTFLEPEKLREHNKRQHSDIKQLLKPRKYEPLKMDFATTSCKLCGTNIMDYAMLKVHLTMEHGKMIDISHGESVLPYKLSKDEHCCQICGKRYEMFLSLHKHMNDHYEHFICETCGKRFATSQRMVNHARTHERGDFPCKRCEETFPSYASLYAHVAKVHRSNKRYKCPICDEKFASYKHRLKHLNSVHGEKTAVFPCPSCPRVFDLCSRRTAHIRFQHLQERNHVCPICGMKFFTNYELQEHSIKHGGARIYQCDVCKKSYARLKTLREHMRIHNNDRRFVCPVCGQSFIQNCSLKQHMRVHHPTHMKVDMF</sequence>
<evidence type="ECO:0000256" key="5">
    <source>
        <dbReference type="PROSITE-ProRule" id="PRU00042"/>
    </source>
</evidence>
<evidence type="ECO:0000256" key="1">
    <source>
        <dbReference type="ARBA" id="ARBA00022723"/>
    </source>
</evidence>
<feature type="domain" description="C2H2-type" evidence="8">
    <location>
        <begin position="507"/>
        <end position="534"/>
    </location>
</feature>
<evidence type="ECO:0000256" key="2">
    <source>
        <dbReference type="ARBA" id="ARBA00022737"/>
    </source>
</evidence>
<name>A0ABM3N0T4_GALME</name>
<feature type="domain" description="C2H2-type" evidence="8">
    <location>
        <begin position="478"/>
        <end position="506"/>
    </location>
</feature>
<organism evidence="10 11">
    <name type="scientific">Galleria mellonella</name>
    <name type="common">Greater wax moth</name>
    <dbReference type="NCBI Taxonomy" id="7137"/>
    <lineage>
        <taxon>Eukaryota</taxon>
        <taxon>Metazoa</taxon>
        <taxon>Ecdysozoa</taxon>
        <taxon>Arthropoda</taxon>
        <taxon>Hexapoda</taxon>
        <taxon>Insecta</taxon>
        <taxon>Pterygota</taxon>
        <taxon>Neoptera</taxon>
        <taxon>Endopterygota</taxon>
        <taxon>Lepidoptera</taxon>
        <taxon>Glossata</taxon>
        <taxon>Ditrysia</taxon>
        <taxon>Pyraloidea</taxon>
        <taxon>Pyralidae</taxon>
        <taxon>Galleriinae</taxon>
        <taxon>Galleria</taxon>
    </lineage>
</organism>
<dbReference type="SUPFAM" id="SSF57667">
    <property type="entry name" value="beta-beta-alpha zinc fingers"/>
    <property type="match status" value="4"/>
</dbReference>
<dbReference type="RefSeq" id="XP_052757205.1">
    <property type="nucleotide sequence ID" value="XM_052901245.1"/>
</dbReference>
<feature type="binding site" evidence="6">
    <location>
        <position position="71"/>
    </location>
    <ligand>
        <name>Zn(2+)</name>
        <dbReference type="ChEBI" id="CHEBI:29105"/>
    </ligand>
</feature>
<feature type="domain" description="C2H2-type" evidence="8">
    <location>
        <begin position="448"/>
        <end position="476"/>
    </location>
</feature>
<evidence type="ECO:0000259" key="8">
    <source>
        <dbReference type="PROSITE" id="PS50157"/>
    </source>
</evidence>
<dbReference type="Pfam" id="PF13912">
    <property type="entry name" value="zf-C2H2_6"/>
    <property type="match status" value="2"/>
</dbReference>
<dbReference type="PROSITE" id="PS00028">
    <property type="entry name" value="ZINC_FINGER_C2H2_1"/>
    <property type="match status" value="8"/>
</dbReference>
<dbReference type="SMART" id="SM00868">
    <property type="entry name" value="zf-AD"/>
    <property type="match status" value="1"/>
</dbReference>
<keyword evidence="1 6" id="KW-0479">Metal-binding</keyword>
<dbReference type="Gene3D" id="3.30.160.60">
    <property type="entry name" value="Classic Zinc Finger"/>
    <property type="match status" value="5"/>
</dbReference>
<dbReference type="PANTHER" id="PTHR24379">
    <property type="entry name" value="KRAB AND ZINC FINGER DOMAIN-CONTAINING"/>
    <property type="match status" value="1"/>
</dbReference>
<proteinExistence type="predicted"/>
<dbReference type="InterPro" id="IPR036236">
    <property type="entry name" value="Znf_C2H2_sf"/>
</dbReference>
<dbReference type="PROSITE" id="PS50157">
    <property type="entry name" value="ZINC_FINGER_C2H2_2"/>
    <property type="match status" value="8"/>
</dbReference>
<dbReference type="Pfam" id="PF07776">
    <property type="entry name" value="zf-AD"/>
    <property type="match status" value="1"/>
</dbReference>
<feature type="domain" description="C2H2-type" evidence="8">
    <location>
        <begin position="276"/>
        <end position="304"/>
    </location>
</feature>
<dbReference type="SMART" id="SM00355">
    <property type="entry name" value="ZnF_C2H2"/>
    <property type="match status" value="10"/>
</dbReference>
<evidence type="ECO:0000313" key="11">
    <source>
        <dbReference type="RefSeq" id="XP_052757205.1"/>
    </source>
</evidence>
<evidence type="ECO:0000256" key="3">
    <source>
        <dbReference type="ARBA" id="ARBA00022771"/>
    </source>
</evidence>
<feature type="domain" description="ZAD" evidence="9">
    <location>
        <begin position="13"/>
        <end position="95"/>
    </location>
</feature>
<feature type="compositionally biased region" description="Basic and acidic residues" evidence="7">
    <location>
        <begin position="217"/>
        <end position="227"/>
    </location>
</feature>
<evidence type="ECO:0000256" key="6">
    <source>
        <dbReference type="PROSITE-ProRule" id="PRU01263"/>
    </source>
</evidence>
<gene>
    <name evidence="11" type="primary">LOC113510145</name>
</gene>
<keyword evidence="10" id="KW-1185">Reference proteome</keyword>
<feature type="domain" description="C2H2-type" evidence="8">
    <location>
        <begin position="535"/>
        <end position="562"/>
    </location>
</feature>
<keyword evidence="4 6" id="KW-0862">Zinc</keyword>
<dbReference type="InterPro" id="IPR013087">
    <property type="entry name" value="Znf_C2H2_type"/>
</dbReference>
<evidence type="ECO:0000256" key="4">
    <source>
        <dbReference type="ARBA" id="ARBA00022833"/>
    </source>
</evidence>
<evidence type="ECO:0000256" key="7">
    <source>
        <dbReference type="SAM" id="MobiDB-lite"/>
    </source>
</evidence>
<evidence type="ECO:0000259" key="9">
    <source>
        <dbReference type="PROSITE" id="PS51915"/>
    </source>
</evidence>
<feature type="region of interest" description="Disordered" evidence="7">
    <location>
        <begin position="134"/>
        <end position="155"/>
    </location>
</feature>
<keyword evidence="2" id="KW-0677">Repeat</keyword>
<protein>
    <submittedName>
        <fullName evidence="11">Zinc finger protein 287-like isoform X10</fullName>
    </submittedName>
</protein>
<accession>A0ABM3N0T4</accession>
<dbReference type="Pfam" id="PF00096">
    <property type="entry name" value="zf-C2H2"/>
    <property type="match status" value="5"/>
</dbReference>
<dbReference type="PROSITE" id="PS51915">
    <property type="entry name" value="ZAD"/>
    <property type="match status" value="1"/>
</dbReference>
<dbReference type="Proteomes" id="UP001652740">
    <property type="component" value="Unplaced"/>
</dbReference>
<keyword evidence="3 5" id="KW-0863">Zinc-finger</keyword>
<feature type="binding site" evidence="6">
    <location>
        <position position="18"/>
    </location>
    <ligand>
        <name>Zn(2+)</name>
        <dbReference type="ChEBI" id="CHEBI:29105"/>
    </ligand>
</feature>
<feature type="domain" description="C2H2-type" evidence="8">
    <location>
        <begin position="563"/>
        <end position="585"/>
    </location>
</feature>
<feature type="domain" description="C2H2-type" evidence="8">
    <location>
        <begin position="392"/>
        <end position="414"/>
    </location>
</feature>
<dbReference type="InterPro" id="IPR012934">
    <property type="entry name" value="Znf_AD"/>
</dbReference>
<reference evidence="11" key="1">
    <citation type="submission" date="2025-08" db="UniProtKB">
        <authorList>
            <consortium name="RefSeq"/>
        </authorList>
    </citation>
    <scope>IDENTIFICATION</scope>
    <source>
        <tissue evidence="11">Whole larvae</tissue>
    </source>
</reference>
<feature type="binding site" evidence="6">
    <location>
        <position position="15"/>
    </location>
    <ligand>
        <name>Zn(2+)</name>
        <dbReference type="ChEBI" id="CHEBI:29105"/>
    </ligand>
</feature>
<dbReference type="PANTHER" id="PTHR24379:SF121">
    <property type="entry name" value="C2H2-TYPE DOMAIN-CONTAINING PROTEIN"/>
    <property type="match status" value="1"/>
</dbReference>
<feature type="compositionally biased region" description="Acidic residues" evidence="7">
    <location>
        <begin position="134"/>
        <end position="151"/>
    </location>
</feature>
<evidence type="ECO:0000313" key="10">
    <source>
        <dbReference type="Proteomes" id="UP001652740"/>
    </source>
</evidence>
<feature type="binding site" evidence="6">
    <location>
        <position position="68"/>
    </location>
    <ligand>
        <name>Zn(2+)</name>
        <dbReference type="ChEBI" id="CHEBI:29105"/>
    </ligand>
</feature>
<dbReference type="Gene3D" id="3.40.1800.20">
    <property type="match status" value="1"/>
</dbReference>
<feature type="domain" description="C2H2-type" evidence="8">
    <location>
        <begin position="419"/>
        <end position="447"/>
    </location>
</feature>
<dbReference type="GeneID" id="113510145"/>